<dbReference type="EMBL" id="OCNH01000002">
    <property type="protein sequence ID" value="SOD90526.1"/>
    <property type="molecule type" value="Genomic_DNA"/>
</dbReference>
<accession>A0A286G5N0</accession>
<name>A0A286G5N0_9BACT</name>
<evidence type="ECO:0000313" key="1">
    <source>
        <dbReference type="EMBL" id="SOD90526.1"/>
    </source>
</evidence>
<organism evidence="1 2">
    <name type="scientific">Spirosoma fluviale</name>
    <dbReference type="NCBI Taxonomy" id="1597977"/>
    <lineage>
        <taxon>Bacteria</taxon>
        <taxon>Pseudomonadati</taxon>
        <taxon>Bacteroidota</taxon>
        <taxon>Cytophagia</taxon>
        <taxon>Cytophagales</taxon>
        <taxon>Cytophagaceae</taxon>
        <taxon>Spirosoma</taxon>
    </lineage>
</organism>
<dbReference type="RefSeq" id="WP_097126975.1">
    <property type="nucleotide sequence ID" value="NZ_OCNH01000002.1"/>
</dbReference>
<dbReference type="AlphaFoldDB" id="A0A286G5N0"/>
<reference evidence="2" key="1">
    <citation type="submission" date="2017-09" db="EMBL/GenBank/DDBJ databases">
        <authorList>
            <person name="Varghese N."/>
            <person name="Submissions S."/>
        </authorList>
    </citation>
    <scope>NUCLEOTIDE SEQUENCE [LARGE SCALE GENOMIC DNA]</scope>
    <source>
        <strain evidence="2">DSM 29961</strain>
    </source>
</reference>
<dbReference type="OrthoDB" id="955894at2"/>
<evidence type="ECO:0000313" key="2">
    <source>
        <dbReference type="Proteomes" id="UP000219452"/>
    </source>
</evidence>
<keyword evidence="2" id="KW-1185">Reference proteome</keyword>
<sequence>MIFLFTVSHPQKGINSFSFRQYSLEAGLDFINYLCIEPDDQLLSAHVIDEDGATSLPVAAFDGQSFSQPIHELAQVWQALLPKAKSGKRGIHRLYPKAAPLPRLPLAQESIDQLIEQLQSSQTRMDQQSQWLNQLDEFHQWAMIESLPSRAGLLVCYAHQIASLKEQIRQSRVYHAQLTYRLDDLLGLEHRY</sequence>
<dbReference type="Proteomes" id="UP000219452">
    <property type="component" value="Unassembled WGS sequence"/>
</dbReference>
<gene>
    <name evidence="1" type="ORF">SAMN06269250_3450</name>
</gene>
<proteinExistence type="predicted"/>
<protein>
    <submittedName>
        <fullName evidence="1">Uncharacterized protein</fullName>
    </submittedName>
</protein>